<protein>
    <recommendedName>
        <fullName evidence="3">Caspase recruitment domain family member 4</fullName>
    </recommendedName>
</protein>
<accession>A0ABD2PX16</accession>
<gene>
    <name evidence="1" type="ORF">Ciccas_009447</name>
</gene>
<dbReference type="Proteomes" id="UP001626550">
    <property type="component" value="Unassembled WGS sequence"/>
</dbReference>
<evidence type="ECO:0000313" key="2">
    <source>
        <dbReference type="Proteomes" id="UP001626550"/>
    </source>
</evidence>
<reference evidence="1 2" key="1">
    <citation type="submission" date="2024-11" db="EMBL/GenBank/DDBJ databases">
        <title>Adaptive evolution of stress response genes in parasites aligns with host niche diversity.</title>
        <authorList>
            <person name="Hahn C."/>
            <person name="Resl P."/>
        </authorList>
    </citation>
    <scope>NUCLEOTIDE SEQUENCE [LARGE SCALE GENOMIC DNA]</scope>
    <source>
        <strain evidence="1">EGGRZ-B1_66</strain>
        <tissue evidence="1">Body</tissue>
    </source>
</reference>
<sequence>MSLLPSFEEMARDESTRYMVENFSSYDLPEFLQKFYVNFEDFVERLPSIFEKEKTSLVLQLFGRLMGFYRELAIDQIELTLLQMSLQTDCDDLECISTDERVCLYSARKRLLAIGYEYCKIRGATENLSLPWSKRYQQIFFDLPYMFEACKCARLFNYFLLNNKSLHFAPFMVQLLGT</sequence>
<keyword evidence="2" id="KW-1185">Reference proteome</keyword>
<organism evidence="1 2">
    <name type="scientific">Cichlidogyrus casuarinus</name>
    <dbReference type="NCBI Taxonomy" id="1844966"/>
    <lineage>
        <taxon>Eukaryota</taxon>
        <taxon>Metazoa</taxon>
        <taxon>Spiralia</taxon>
        <taxon>Lophotrochozoa</taxon>
        <taxon>Platyhelminthes</taxon>
        <taxon>Monogenea</taxon>
        <taxon>Monopisthocotylea</taxon>
        <taxon>Dactylogyridea</taxon>
        <taxon>Ancyrocephalidae</taxon>
        <taxon>Cichlidogyrus</taxon>
    </lineage>
</organism>
<comment type="caution">
    <text evidence="1">The sequence shown here is derived from an EMBL/GenBank/DDBJ whole genome shotgun (WGS) entry which is preliminary data.</text>
</comment>
<evidence type="ECO:0008006" key="3">
    <source>
        <dbReference type="Google" id="ProtNLM"/>
    </source>
</evidence>
<evidence type="ECO:0000313" key="1">
    <source>
        <dbReference type="EMBL" id="KAL3311971.1"/>
    </source>
</evidence>
<dbReference type="EMBL" id="JBJKFK010001934">
    <property type="protein sequence ID" value="KAL3311971.1"/>
    <property type="molecule type" value="Genomic_DNA"/>
</dbReference>
<name>A0ABD2PX16_9PLAT</name>
<dbReference type="AlphaFoldDB" id="A0ABD2PX16"/>
<proteinExistence type="predicted"/>